<dbReference type="EMBL" id="VIIS01001100">
    <property type="protein sequence ID" value="KAF0302059.1"/>
    <property type="molecule type" value="Genomic_DNA"/>
</dbReference>
<dbReference type="GO" id="GO:0050909">
    <property type="term" value="P:sensory perception of taste"/>
    <property type="evidence" value="ECO:0007669"/>
    <property type="project" value="InterPro"/>
</dbReference>
<accession>A0A6A4WA27</accession>
<dbReference type="Pfam" id="PF08395">
    <property type="entry name" value="7tm_7"/>
    <property type="match status" value="1"/>
</dbReference>
<keyword evidence="4 6" id="KW-1133">Transmembrane helix</keyword>
<dbReference type="AlphaFoldDB" id="A0A6A4WA27"/>
<feature type="transmembrane region" description="Helical" evidence="6">
    <location>
        <begin position="166"/>
        <end position="185"/>
    </location>
</feature>
<organism evidence="7 8">
    <name type="scientific">Amphibalanus amphitrite</name>
    <name type="common">Striped barnacle</name>
    <name type="synonym">Balanus amphitrite</name>
    <dbReference type="NCBI Taxonomy" id="1232801"/>
    <lineage>
        <taxon>Eukaryota</taxon>
        <taxon>Metazoa</taxon>
        <taxon>Ecdysozoa</taxon>
        <taxon>Arthropoda</taxon>
        <taxon>Crustacea</taxon>
        <taxon>Multicrustacea</taxon>
        <taxon>Cirripedia</taxon>
        <taxon>Thoracica</taxon>
        <taxon>Thoracicalcarea</taxon>
        <taxon>Balanomorpha</taxon>
        <taxon>Balanoidea</taxon>
        <taxon>Balanidae</taxon>
        <taxon>Amphibalaninae</taxon>
        <taxon>Amphibalanus</taxon>
    </lineage>
</organism>
<evidence type="ECO:0000256" key="6">
    <source>
        <dbReference type="SAM" id="Phobius"/>
    </source>
</evidence>
<gene>
    <name evidence="7" type="ORF">FJT64_025854</name>
</gene>
<evidence type="ECO:0000256" key="5">
    <source>
        <dbReference type="ARBA" id="ARBA00023136"/>
    </source>
</evidence>
<keyword evidence="2" id="KW-1003">Cell membrane</keyword>
<proteinExistence type="predicted"/>
<comment type="caution">
    <text evidence="7">The sequence shown here is derived from an EMBL/GenBank/DDBJ whole genome shotgun (WGS) entry which is preliminary data.</text>
</comment>
<evidence type="ECO:0000313" key="7">
    <source>
        <dbReference type="EMBL" id="KAF0302059.1"/>
    </source>
</evidence>
<dbReference type="Proteomes" id="UP000440578">
    <property type="component" value="Unassembled WGS sequence"/>
</dbReference>
<evidence type="ECO:0000256" key="4">
    <source>
        <dbReference type="ARBA" id="ARBA00022989"/>
    </source>
</evidence>
<name>A0A6A4WA27_AMPAM</name>
<evidence type="ECO:0000256" key="2">
    <source>
        <dbReference type="ARBA" id="ARBA00022475"/>
    </source>
</evidence>
<dbReference type="GO" id="GO:0005886">
    <property type="term" value="C:plasma membrane"/>
    <property type="evidence" value="ECO:0007669"/>
    <property type="project" value="UniProtKB-SubCell"/>
</dbReference>
<keyword evidence="3 6" id="KW-0812">Transmembrane</keyword>
<reference evidence="7 8" key="1">
    <citation type="submission" date="2019-07" db="EMBL/GenBank/DDBJ databases">
        <title>Draft genome assembly of a fouling barnacle, Amphibalanus amphitrite (Darwin, 1854): The first reference genome for Thecostraca.</title>
        <authorList>
            <person name="Kim W."/>
        </authorList>
    </citation>
    <scope>NUCLEOTIDE SEQUENCE [LARGE SCALE GENOMIC DNA]</scope>
    <source>
        <strain evidence="7">SNU_AA5</strain>
        <tissue evidence="7">Soma without cirri and trophi</tissue>
    </source>
</reference>
<evidence type="ECO:0000313" key="8">
    <source>
        <dbReference type="Proteomes" id="UP000440578"/>
    </source>
</evidence>
<keyword evidence="5 6" id="KW-0472">Membrane</keyword>
<evidence type="ECO:0000256" key="1">
    <source>
        <dbReference type="ARBA" id="ARBA00004651"/>
    </source>
</evidence>
<keyword evidence="8" id="KW-1185">Reference proteome</keyword>
<feature type="transmembrane region" description="Helical" evidence="6">
    <location>
        <begin position="89"/>
        <end position="106"/>
    </location>
</feature>
<feature type="transmembrane region" description="Helical" evidence="6">
    <location>
        <begin position="59"/>
        <end position="83"/>
    </location>
</feature>
<protein>
    <submittedName>
        <fullName evidence="7">Uncharacterized protein</fullName>
    </submittedName>
</protein>
<sequence>MTYAAVQISAGFSAINARLKAVADGERPPTSSELSTLRTLQDDLSRAFARLTDVMRPELILFMLSGLLQVIALVMLAIGSFLVGTIHSMAASMAGYAVGAAVAVVLPCELSQMVLSAVGESRDLLLRPRWQRPELFQLLCLFRETVGRDLAALGDLGLFRLQRSTLLALAATVLTYVIVLFQLYITDLTGGADLPAHQRNSSAGFENRTANATF</sequence>
<comment type="subcellular location">
    <subcellularLocation>
        <location evidence="1">Cell membrane</location>
        <topology evidence="1">Multi-pass membrane protein</topology>
    </subcellularLocation>
</comment>
<dbReference type="InterPro" id="IPR013604">
    <property type="entry name" value="7TM_chemorcpt"/>
</dbReference>
<evidence type="ECO:0000256" key="3">
    <source>
        <dbReference type="ARBA" id="ARBA00022692"/>
    </source>
</evidence>